<organism evidence="2 3">
    <name type="scientific">Cryptolaemus montrouzieri</name>
    <dbReference type="NCBI Taxonomy" id="559131"/>
    <lineage>
        <taxon>Eukaryota</taxon>
        <taxon>Metazoa</taxon>
        <taxon>Ecdysozoa</taxon>
        <taxon>Arthropoda</taxon>
        <taxon>Hexapoda</taxon>
        <taxon>Insecta</taxon>
        <taxon>Pterygota</taxon>
        <taxon>Neoptera</taxon>
        <taxon>Endopterygota</taxon>
        <taxon>Coleoptera</taxon>
        <taxon>Polyphaga</taxon>
        <taxon>Cucujiformia</taxon>
        <taxon>Coccinelloidea</taxon>
        <taxon>Coccinellidae</taxon>
        <taxon>Scymninae</taxon>
        <taxon>Scymnini</taxon>
        <taxon>Cryptolaemus</taxon>
    </lineage>
</organism>
<accession>A0ABD2NRR7</accession>
<feature type="region of interest" description="Disordered" evidence="1">
    <location>
        <begin position="48"/>
        <end position="80"/>
    </location>
</feature>
<comment type="caution">
    <text evidence="2">The sequence shown here is derived from an EMBL/GenBank/DDBJ whole genome shotgun (WGS) entry which is preliminary data.</text>
</comment>
<evidence type="ECO:0000313" key="2">
    <source>
        <dbReference type="EMBL" id="KAL3281081.1"/>
    </source>
</evidence>
<protein>
    <submittedName>
        <fullName evidence="2">Uncharacterized protein</fullName>
    </submittedName>
</protein>
<sequence>HELSDFPPTNENYPRKSEIFIEVKNNNLLQPYDQITITIPKTNLIPNVSSEHSSENSSSSVNSTISGDHSPKYAQDRSSRSISQTPWISNFIHENPDDDFLPNIETIEINDFSRNSIRDVNEKNTNDDKVSVFKEFDIYEGNNIDLKPKKILSAKNDSSSEGKLTTGVLETDFPLIEPLESTKLVKKTVSFPDNLLLPSNVNQHEPERDVKTNRENGNSVQTRVEINGTDSDNRNPICHKCEKEIV</sequence>
<reference evidence="2 3" key="1">
    <citation type="journal article" date="2021" name="BMC Biol.">
        <title>Horizontally acquired antibacterial genes associated with adaptive radiation of ladybird beetles.</title>
        <authorList>
            <person name="Li H.S."/>
            <person name="Tang X.F."/>
            <person name="Huang Y.H."/>
            <person name="Xu Z.Y."/>
            <person name="Chen M.L."/>
            <person name="Du X.Y."/>
            <person name="Qiu B.Y."/>
            <person name="Chen P.T."/>
            <person name="Zhang W."/>
            <person name="Slipinski A."/>
            <person name="Escalona H.E."/>
            <person name="Waterhouse R.M."/>
            <person name="Zwick A."/>
            <person name="Pang H."/>
        </authorList>
    </citation>
    <scope>NUCLEOTIDE SEQUENCE [LARGE SCALE GENOMIC DNA]</scope>
    <source>
        <strain evidence="2">SYSU2018</strain>
    </source>
</reference>
<evidence type="ECO:0000256" key="1">
    <source>
        <dbReference type="SAM" id="MobiDB-lite"/>
    </source>
</evidence>
<feature type="compositionally biased region" description="Polar residues" evidence="1">
    <location>
        <begin position="215"/>
        <end position="230"/>
    </location>
</feature>
<feature type="region of interest" description="Disordered" evidence="1">
    <location>
        <begin position="201"/>
        <end position="231"/>
    </location>
</feature>
<feature type="non-terminal residue" evidence="2">
    <location>
        <position position="246"/>
    </location>
</feature>
<keyword evidence="3" id="KW-1185">Reference proteome</keyword>
<gene>
    <name evidence="2" type="ORF">HHI36_004305</name>
</gene>
<feature type="compositionally biased region" description="Basic and acidic residues" evidence="1">
    <location>
        <begin position="69"/>
        <end position="79"/>
    </location>
</feature>
<feature type="compositionally biased region" description="Basic and acidic residues" evidence="1">
    <location>
        <begin position="204"/>
        <end position="214"/>
    </location>
</feature>
<dbReference type="Proteomes" id="UP001516400">
    <property type="component" value="Unassembled WGS sequence"/>
</dbReference>
<proteinExistence type="predicted"/>
<dbReference type="EMBL" id="JABFTP020000144">
    <property type="protein sequence ID" value="KAL3281081.1"/>
    <property type="molecule type" value="Genomic_DNA"/>
</dbReference>
<dbReference type="AlphaFoldDB" id="A0ABD2NRR7"/>
<name>A0ABD2NRR7_9CUCU</name>
<feature type="compositionally biased region" description="Low complexity" evidence="1">
    <location>
        <begin position="48"/>
        <end position="63"/>
    </location>
</feature>
<feature type="non-terminal residue" evidence="2">
    <location>
        <position position="1"/>
    </location>
</feature>
<evidence type="ECO:0000313" key="3">
    <source>
        <dbReference type="Proteomes" id="UP001516400"/>
    </source>
</evidence>